<name>A0A1Q2D4V5_9ENTE</name>
<feature type="domain" description="WxL Interacting Protein host binding" evidence="2">
    <location>
        <begin position="1"/>
        <end position="132"/>
    </location>
</feature>
<dbReference type="InterPro" id="IPR021759">
    <property type="entry name" value="WxLIP_HBD"/>
</dbReference>
<keyword evidence="1" id="KW-0812">Transmembrane</keyword>
<protein>
    <recommendedName>
        <fullName evidence="2">WxL Interacting Protein host binding domain-containing protein</fullName>
    </recommendedName>
</protein>
<dbReference type="Proteomes" id="UP000188246">
    <property type="component" value="Chromosome"/>
</dbReference>
<keyword evidence="1" id="KW-1133">Transmembrane helix</keyword>
<evidence type="ECO:0000256" key="1">
    <source>
        <dbReference type="SAM" id="Phobius"/>
    </source>
</evidence>
<dbReference type="EMBL" id="CP019609">
    <property type="protein sequence ID" value="AQP53442.1"/>
    <property type="molecule type" value="Genomic_DNA"/>
</dbReference>
<feature type="transmembrane region" description="Helical" evidence="1">
    <location>
        <begin position="147"/>
        <end position="167"/>
    </location>
</feature>
<accession>A0A1Q2D4V5</accession>
<gene>
    <name evidence="3" type="ORF">BW732_03775</name>
</gene>
<dbReference type="STRING" id="633807.BW732_03775"/>
<evidence type="ECO:0000313" key="3">
    <source>
        <dbReference type="EMBL" id="AQP53442.1"/>
    </source>
</evidence>
<keyword evidence="1" id="KW-0472">Membrane</keyword>
<reference evidence="3 4" key="1">
    <citation type="journal article" date="2010" name="Int. J. Syst. Evol. Microbiol.">
        <title>Vagococcus penaei sp. nov., isolated from spoilage microbiota of cooked shrimp (Penaeus vannamei).</title>
        <authorList>
            <person name="Jaffres E."/>
            <person name="Prevost H."/>
            <person name="Rossero A."/>
            <person name="Joffraud J.J."/>
            <person name="Dousset X."/>
        </authorList>
    </citation>
    <scope>NUCLEOTIDE SEQUENCE [LARGE SCALE GENOMIC DNA]</scope>
    <source>
        <strain evidence="3 4">CD276</strain>
    </source>
</reference>
<proteinExistence type="predicted"/>
<dbReference type="RefSeq" id="WP_077275531.1">
    <property type="nucleotide sequence ID" value="NZ_CP019609.1"/>
</dbReference>
<dbReference type="Pfam" id="PF11797">
    <property type="entry name" value="WxLIP_HBD"/>
    <property type="match status" value="1"/>
</dbReference>
<organism evidence="3 4">
    <name type="scientific">Vagococcus penaei</name>
    <dbReference type="NCBI Taxonomy" id="633807"/>
    <lineage>
        <taxon>Bacteria</taxon>
        <taxon>Bacillati</taxon>
        <taxon>Bacillota</taxon>
        <taxon>Bacilli</taxon>
        <taxon>Lactobacillales</taxon>
        <taxon>Enterococcaceae</taxon>
        <taxon>Vagococcus</taxon>
    </lineage>
</organism>
<dbReference type="KEGG" id="vpi:BW732_03775"/>
<dbReference type="AlphaFoldDB" id="A0A1Q2D4V5"/>
<evidence type="ECO:0000313" key="4">
    <source>
        <dbReference type="Proteomes" id="UP000188246"/>
    </source>
</evidence>
<evidence type="ECO:0000259" key="2">
    <source>
        <dbReference type="Pfam" id="PF11797"/>
    </source>
</evidence>
<keyword evidence="4" id="KW-1185">Reference proteome</keyword>
<sequence>MTIKNKVAYTIGLSLTESDEPVKVALDLIDVKPVIGQGIQATIQNSQPLVIDGITYHAKVTKKGQQRIIYQTTVENYRFAPNSTVNLLIDGNQESLQAGIYDLTIKATTKKPEGTWTMKKEFTISNAVAQEMDDANQDSHHHDALRYTLIGCLILLIGTGIVVSISYRQQHLQKTKRKKRKKKINRLKNKI</sequence>